<sequence length="314" mass="36295">MSLVIFNIIIDGEVDPEKVQKLIDKMGMVANILSTEFKSEPFKSLHEKYADKVEVPVELKSKDDWFFYFYLLHKLFEDYLKGGGLKGLIEDLNRLKIKKEEILDTIMGEDVKEGKSDKPVDELASLTVWTYKTPDLLSLLKKFEVNSGKEYEAEYLGLKVYVAIRPDPDELGSYAPYVFLTDNKPRLGLAMGRISIDPYETNVTQLTESRQELVQSVLEEHYEKLTLKSKTEWKGEDIMINQRTYDIVRALRYSRWALKTVKLSFTELVNSLPLLLSTVNDPKSFLKFLREFHDDAEKKGINLDVIKKEVTEMG</sequence>
<dbReference type="AlphaFoldDB" id="A0A8D5U3S1"/>
<gene>
    <name evidence="1" type="ORF">KN1_00160</name>
</gene>
<proteinExistence type="predicted"/>
<name>A0A8D5U3S1_9CREN</name>
<dbReference type="RefSeq" id="WP_221288584.1">
    <property type="nucleotide sequence ID" value="NZ_AP024597.1"/>
</dbReference>
<dbReference type="EMBL" id="AP024597">
    <property type="protein sequence ID" value="BCU68719.1"/>
    <property type="molecule type" value="Genomic_DNA"/>
</dbReference>
<dbReference type="GeneID" id="66161776"/>
<reference evidence="1 2" key="1">
    <citation type="submission" date="2021-04" db="EMBL/GenBank/DDBJ databases">
        <title>Complete genome sequence of Stygiolobus sp. KN-1.</title>
        <authorList>
            <person name="Nakamura K."/>
            <person name="Sakai H."/>
            <person name="Kurosawa N."/>
        </authorList>
    </citation>
    <scope>NUCLEOTIDE SEQUENCE [LARGE SCALE GENOMIC DNA]</scope>
    <source>
        <strain evidence="1 2">KN-1</strain>
    </source>
</reference>
<protein>
    <submittedName>
        <fullName evidence="1">Uncharacterized protein</fullName>
    </submittedName>
</protein>
<evidence type="ECO:0000313" key="1">
    <source>
        <dbReference type="EMBL" id="BCU68719.1"/>
    </source>
</evidence>
<dbReference type="KEGG" id="csty:KN1_00160"/>
<accession>A0A8D5U3S1</accession>
<dbReference type="Proteomes" id="UP000825123">
    <property type="component" value="Chromosome"/>
</dbReference>
<organism evidence="1 2">
    <name type="scientific">Stygiolobus caldivivus</name>
    <dbReference type="NCBI Taxonomy" id="2824673"/>
    <lineage>
        <taxon>Archaea</taxon>
        <taxon>Thermoproteota</taxon>
        <taxon>Thermoprotei</taxon>
        <taxon>Sulfolobales</taxon>
        <taxon>Sulfolobaceae</taxon>
        <taxon>Stygiolobus</taxon>
    </lineage>
</organism>
<evidence type="ECO:0000313" key="2">
    <source>
        <dbReference type="Proteomes" id="UP000825123"/>
    </source>
</evidence>
<keyword evidence="2" id="KW-1185">Reference proteome</keyword>